<evidence type="ECO:0000256" key="1">
    <source>
        <dbReference type="SAM" id="MobiDB-lite"/>
    </source>
</evidence>
<comment type="caution">
    <text evidence="3">The sequence shown here is derived from an EMBL/GenBank/DDBJ whole genome shotgun (WGS) entry which is preliminary data.</text>
</comment>
<feature type="region of interest" description="Disordered" evidence="1">
    <location>
        <begin position="659"/>
        <end position="684"/>
    </location>
</feature>
<feature type="region of interest" description="Disordered" evidence="1">
    <location>
        <begin position="575"/>
        <end position="619"/>
    </location>
</feature>
<feature type="chain" id="PRO_5012113498" evidence="2">
    <location>
        <begin position="16"/>
        <end position="684"/>
    </location>
</feature>
<proteinExistence type="predicted"/>
<organism evidence="3 4">
    <name type="scientific">Vairimorpha ceranae</name>
    <dbReference type="NCBI Taxonomy" id="40302"/>
    <lineage>
        <taxon>Eukaryota</taxon>
        <taxon>Fungi</taxon>
        <taxon>Fungi incertae sedis</taxon>
        <taxon>Microsporidia</taxon>
        <taxon>Nosematidae</taxon>
        <taxon>Vairimorpha</taxon>
    </lineage>
</organism>
<feature type="signal peptide" evidence="2">
    <location>
        <begin position="1"/>
        <end position="15"/>
    </location>
</feature>
<accession>A0A0F9WPW7</accession>
<keyword evidence="4" id="KW-1185">Reference proteome</keyword>
<dbReference type="VEuPathDB" id="MicrosporidiaDB:AAJ76_3600011925"/>
<evidence type="ECO:0000256" key="2">
    <source>
        <dbReference type="SAM" id="SignalP"/>
    </source>
</evidence>
<evidence type="ECO:0000313" key="3">
    <source>
        <dbReference type="EMBL" id="KKO74993.1"/>
    </source>
</evidence>
<name>A0A0F9WPW7_9MICR</name>
<feature type="compositionally biased region" description="Basic and acidic residues" evidence="1">
    <location>
        <begin position="661"/>
        <end position="684"/>
    </location>
</feature>
<keyword evidence="2" id="KW-0732">Signal</keyword>
<reference evidence="3 4" key="1">
    <citation type="journal article" date="2015" name="Environ. Microbiol.">
        <title>Genome analyses suggest the presence of polyploidy and recent human-driven expansions in eight global populations of the honeybee pathogen Nosema ceranae.</title>
        <authorList>
            <person name="Pelin A."/>
            <person name="Selman M."/>
            <person name="Aris-Brosou S."/>
            <person name="Farinelli L."/>
            <person name="Corradi N."/>
        </authorList>
    </citation>
    <scope>NUCLEOTIDE SEQUENCE [LARGE SCALE GENOMIC DNA]</scope>
    <source>
        <strain evidence="3 4">PA08 1199</strain>
    </source>
</reference>
<dbReference type="GeneID" id="36320242"/>
<feature type="compositionally biased region" description="Basic and acidic residues" evidence="1">
    <location>
        <begin position="577"/>
        <end position="607"/>
    </location>
</feature>
<dbReference type="EMBL" id="JPQZ01000036">
    <property type="protein sequence ID" value="KKO74993.1"/>
    <property type="molecule type" value="Genomic_DNA"/>
</dbReference>
<protein>
    <submittedName>
        <fullName evidence="3">Uncharacterized protein</fullName>
    </submittedName>
</protein>
<sequence length="684" mass="79043">MFLFSLFLFVKSTTTSIDYTSFVTKMISESDTNKIIYNRNLLSLINSRFVIPLRAFDDTIYYPLEMSEMSEKYKSSILKETDDFYQINSFEKKISINDMNGKILGILGKSRNLVISVRDYKNNEENLNLLKAVCKDTDSFVTIIPASLSAVVGMLVNDVEVQKYCIISVVGNVTVCTIYEITASDKSVNIKTLFSEEYKNFGESQFDNIIYKHVKSSLQKRGDKNLVIIPTFDEYVYKDSDLFLDISGICLEIKKNINFSVSNRPTEEEVAISKNDKDVKKIIENLNWNFDEIKNDLFESVNSKQMAEFTNKILEKCAEYGIKKKYLISTYNDTLINRILNLDNLSNIQDTFILKGGLKYVQSRHITSKKQITSDDPRICEGNTMFNNSMFYLEEEIKLKNNFISKIQEIKAKEGKYFEFLSDDALEKIEKFINLDPDVNNLKLEDVKKFFAILKELDYKNQKTKNDKLTRPDQIRKLEDIIEKVSKVKEERNEVWTNALEKKLTECKTFLDDNRKNYEVFGSDFVEKAYTLEGILDSSIRSFEQRKAAELAAEEKKKMAELEENKKAAEIVEEENKEAAEIVEGENKKTSDGENKKAAETVEEENKQSFNNQLKGDNPFGATFPDFSKLVSSPEKLKLLQEEFGRYLGKENIKNFLNKSAVEKKHNDNPEKQNASERDDNRDL</sequence>
<gene>
    <name evidence="3" type="ORF">AAJ76_3600011925</name>
</gene>
<dbReference type="VEuPathDB" id="MicrosporidiaDB:NCER_102053"/>
<dbReference type="VEuPathDB" id="MicrosporidiaDB:G9O61_00g020020"/>
<dbReference type="AlphaFoldDB" id="A0A0F9WPW7"/>
<dbReference type="VEuPathDB" id="MicrosporidiaDB:G9O61_00g020840"/>
<evidence type="ECO:0000313" key="4">
    <source>
        <dbReference type="Proteomes" id="UP000034350"/>
    </source>
</evidence>
<dbReference type="RefSeq" id="XP_024330735.1">
    <property type="nucleotide sequence ID" value="XM_024475307.1"/>
</dbReference>
<dbReference type="Proteomes" id="UP000034350">
    <property type="component" value="Unassembled WGS sequence"/>
</dbReference>